<sequence length="87" mass="10168">MILTDAVRVLQLTNAFLFGNSPNSRKQERVLFRFVDIRKGFGFILSYRRQKVIELIAQRRIILSALDRPDTDRNQGDRTHGGEQQHQ</sequence>
<proteinExistence type="predicted"/>
<accession>A0A645GMY8</accession>
<evidence type="ECO:0000256" key="1">
    <source>
        <dbReference type="SAM" id="MobiDB-lite"/>
    </source>
</evidence>
<reference evidence="2" key="1">
    <citation type="submission" date="2019-08" db="EMBL/GenBank/DDBJ databases">
        <authorList>
            <person name="Kucharzyk K."/>
            <person name="Murdoch R.W."/>
            <person name="Higgins S."/>
            <person name="Loffler F."/>
        </authorList>
    </citation>
    <scope>NUCLEOTIDE SEQUENCE</scope>
</reference>
<gene>
    <name evidence="2" type="ORF">SDC9_174990</name>
</gene>
<dbReference type="EMBL" id="VSSQ01077504">
    <property type="protein sequence ID" value="MPN27556.1"/>
    <property type="molecule type" value="Genomic_DNA"/>
</dbReference>
<feature type="region of interest" description="Disordered" evidence="1">
    <location>
        <begin position="68"/>
        <end position="87"/>
    </location>
</feature>
<organism evidence="2">
    <name type="scientific">bioreactor metagenome</name>
    <dbReference type="NCBI Taxonomy" id="1076179"/>
    <lineage>
        <taxon>unclassified sequences</taxon>
        <taxon>metagenomes</taxon>
        <taxon>ecological metagenomes</taxon>
    </lineage>
</organism>
<protein>
    <submittedName>
        <fullName evidence="2">Uncharacterized protein</fullName>
    </submittedName>
</protein>
<dbReference type="AlphaFoldDB" id="A0A645GMY8"/>
<name>A0A645GMY8_9ZZZZ</name>
<evidence type="ECO:0000313" key="2">
    <source>
        <dbReference type="EMBL" id="MPN27556.1"/>
    </source>
</evidence>
<comment type="caution">
    <text evidence="2">The sequence shown here is derived from an EMBL/GenBank/DDBJ whole genome shotgun (WGS) entry which is preliminary data.</text>
</comment>